<dbReference type="AlphaFoldDB" id="A0A066XJ32"/>
<dbReference type="InterPro" id="IPR036250">
    <property type="entry name" value="AcylCo_DH-like_C"/>
</dbReference>
<accession>A0A066XJ32</accession>
<dbReference type="SUPFAM" id="SSF47203">
    <property type="entry name" value="Acyl-CoA dehydrogenase C-terminal domain-like"/>
    <property type="match status" value="1"/>
</dbReference>
<dbReference type="HOGENOM" id="CLU_2320258_0_0_1"/>
<protein>
    <submittedName>
        <fullName evidence="1">Uncharacterized protein</fullName>
    </submittedName>
</protein>
<comment type="caution">
    <text evidence="1">The sequence shown here is derived from an EMBL/GenBank/DDBJ whole genome shotgun (WGS) entry which is preliminary data.</text>
</comment>
<dbReference type="EMBL" id="JMSE01000999">
    <property type="protein sequence ID" value="KDN65746.1"/>
    <property type="molecule type" value="Genomic_DNA"/>
</dbReference>
<keyword evidence="2" id="KW-1185">Reference proteome</keyword>
<evidence type="ECO:0000313" key="1">
    <source>
        <dbReference type="EMBL" id="KDN65746.1"/>
    </source>
</evidence>
<evidence type="ECO:0000313" key="2">
    <source>
        <dbReference type="Proteomes" id="UP000027238"/>
    </source>
</evidence>
<gene>
    <name evidence="1" type="ORF">CSUB01_07527</name>
</gene>
<dbReference type="Proteomes" id="UP000027238">
    <property type="component" value="Unassembled WGS sequence"/>
</dbReference>
<proteinExistence type="predicted"/>
<dbReference type="GO" id="GO:0016627">
    <property type="term" value="F:oxidoreductase activity, acting on the CH-CH group of donors"/>
    <property type="evidence" value="ECO:0007669"/>
    <property type="project" value="InterPro"/>
</dbReference>
<organism evidence="1 2">
    <name type="scientific">Colletotrichum sublineola</name>
    <name type="common">Sorghum anthracnose fungus</name>
    <dbReference type="NCBI Taxonomy" id="1173701"/>
    <lineage>
        <taxon>Eukaryota</taxon>
        <taxon>Fungi</taxon>
        <taxon>Dikarya</taxon>
        <taxon>Ascomycota</taxon>
        <taxon>Pezizomycotina</taxon>
        <taxon>Sordariomycetes</taxon>
        <taxon>Hypocreomycetidae</taxon>
        <taxon>Glomerellales</taxon>
        <taxon>Glomerellaceae</taxon>
        <taxon>Colletotrichum</taxon>
        <taxon>Colletotrichum graminicola species complex</taxon>
    </lineage>
</organism>
<name>A0A066XJ32_COLSU</name>
<dbReference type="OrthoDB" id="4809364at2759"/>
<dbReference type="STRING" id="1173701.A0A066XJ32"/>
<dbReference type="Gene3D" id="1.20.140.10">
    <property type="entry name" value="Butyryl-CoA Dehydrogenase, subunit A, domain 3"/>
    <property type="match status" value="1"/>
</dbReference>
<sequence>MFNNVRLPAEALLGPSTKAEDERAEFLDQIWRVSVGTLSLSIMGISALKVAGCIAAVYGERRQVGAESRGQVVPILSFSTQQWPILKALAYGEDLHAYA</sequence>
<reference evidence="2" key="1">
    <citation type="journal article" date="2014" name="Genome Announc.">
        <title>Draft genome sequence of Colletotrichum sublineola, a destructive pathogen of cultivated sorghum.</title>
        <authorList>
            <person name="Baroncelli R."/>
            <person name="Sanz-Martin J.M."/>
            <person name="Rech G.E."/>
            <person name="Sukno S.A."/>
            <person name="Thon M.R."/>
        </authorList>
    </citation>
    <scope>NUCLEOTIDE SEQUENCE [LARGE SCALE GENOMIC DNA]</scope>
    <source>
        <strain evidence="2">TX430BB</strain>
    </source>
</reference>